<evidence type="ECO:0000313" key="1">
    <source>
        <dbReference type="EMBL" id="CAG6645429.1"/>
    </source>
</evidence>
<accession>A0A8D8R6N1</accession>
<name>A0A8D8R6N1_9HEMI</name>
<reference evidence="1" key="1">
    <citation type="submission" date="2021-05" db="EMBL/GenBank/DDBJ databases">
        <authorList>
            <person name="Alioto T."/>
            <person name="Alioto T."/>
            <person name="Gomez Garrido J."/>
        </authorList>
    </citation>
    <scope>NUCLEOTIDE SEQUENCE</scope>
</reference>
<organism evidence="1">
    <name type="scientific">Cacopsylla melanoneura</name>
    <dbReference type="NCBI Taxonomy" id="428564"/>
    <lineage>
        <taxon>Eukaryota</taxon>
        <taxon>Metazoa</taxon>
        <taxon>Ecdysozoa</taxon>
        <taxon>Arthropoda</taxon>
        <taxon>Hexapoda</taxon>
        <taxon>Insecta</taxon>
        <taxon>Pterygota</taxon>
        <taxon>Neoptera</taxon>
        <taxon>Paraneoptera</taxon>
        <taxon>Hemiptera</taxon>
        <taxon>Sternorrhyncha</taxon>
        <taxon>Psylloidea</taxon>
        <taxon>Psyllidae</taxon>
        <taxon>Psyllinae</taxon>
        <taxon>Cacopsylla</taxon>
    </lineage>
</organism>
<protein>
    <submittedName>
        <fullName evidence="1">Uncharacterized protein</fullName>
    </submittedName>
</protein>
<dbReference type="AlphaFoldDB" id="A0A8D8R6N1"/>
<proteinExistence type="predicted"/>
<sequence>MKFRNNRMEIIVKSIAGFQVSFFLDLILPETLCTMSITYYNYFAQRVSDRYIQYLLARRPDLTSCLSLSDFRLDVYCTFCILTIPIFTNLPYIHLYSLYYIGTIIYYIHL</sequence>
<dbReference type="EMBL" id="HBUF01136894">
    <property type="protein sequence ID" value="CAG6645429.1"/>
    <property type="molecule type" value="Transcribed_RNA"/>
</dbReference>